<keyword evidence="2" id="KW-1185">Reference proteome</keyword>
<gene>
    <name evidence="1" type="ORF">SAMN06296036_108221</name>
</gene>
<dbReference type="EMBL" id="FWZT01000008">
    <property type="protein sequence ID" value="SMF27402.1"/>
    <property type="molecule type" value="Genomic_DNA"/>
</dbReference>
<evidence type="ECO:0000313" key="2">
    <source>
        <dbReference type="Proteomes" id="UP000192907"/>
    </source>
</evidence>
<proteinExistence type="predicted"/>
<sequence length="153" mass="17455">MKILIILAIASLIGACKKLPVDQAAINHGSETQSETIDPQRLHDTKPAGNYFRVAIRDLKLYENLQDDVPRCIIPAGSTLGFAKESLTFKERRDDADLYHNPFISLVCGDMKEGWVKYTNGDEQEDIREIRSQDIFRFAKSRGWDKVESLHYL</sequence>
<dbReference type="STRING" id="1513793.SAMN06296036_108221"/>
<reference evidence="2" key="1">
    <citation type="submission" date="2017-04" db="EMBL/GenBank/DDBJ databases">
        <authorList>
            <person name="Varghese N."/>
            <person name="Submissions S."/>
        </authorList>
    </citation>
    <scope>NUCLEOTIDE SEQUENCE [LARGE SCALE GENOMIC DNA]</scope>
    <source>
        <strain evidence="2">RKEM611</strain>
    </source>
</reference>
<accession>A0A1Y6BTL2</accession>
<evidence type="ECO:0000313" key="1">
    <source>
        <dbReference type="EMBL" id="SMF27402.1"/>
    </source>
</evidence>
<dbReference type="PROSITE" id="PS51257">
    <property type="entry name" value="PROKAR_LIPOPROTEIN"/>
    <property type="match status" value="1"/>
</dbReference>
<organism evidence="1 2">
    <name type="scientific">Pseudobacteriovorax antillogorgiicola</name>
    <dbReference type="NCBI Taxonomy" id="1513793"/>
    <lineage>
        <taxon>Bacteria</taxon>
        <taxon>Pseudomonadati</taxon>
        <taxon>Bdellovibrionota</taxon>
        <taxon>Oligoflexia</taxon>
        <taxon>Oligoflexales</taxon>
        <taxon>Pseudobacteriovoracaceae</taxon>
        <taxon>Pseudobacteriovorax</taxon>
    </lineage>
</organism>
<dbReference type="RefSeq" id="WP_132318722.1">
    <property type="nucleotide sequence ID" value="NZ_FWZT01000008.1"/>
</dbReference>
<dbReference type="Proteomes" id="UP000192907">
    <property type="component" value="Unassembled WGS sequence"/>
</dbReference>
<protein>
    <recommendedName>
        <fullName evidence="3">Lipoprotein</fullName>
    </recommendedName>
</protein>
<name>A0A1Y6BTL2_9BACT</name>
<evidence type="ECO:0008006" key="3">
    <source>
        <dbReference type="Google" id="ProtNLM"/>
    </source>
</evidence>
<dbReference type="AlphaFoldDB" id="A0A1Y6BTL2"/>